<organism evidence="1 2">
    <name type="scientific">Capsicum annuum</name>
    <name type="common">Capsicum pepper</name>
    <dbReference type="NCBI Taxonomy" id="4072"/>
    <lineage>
        <taxon>Eukaryota</taxon>
        <taxon>Viridiplantae</taxon>
        <taxon>Streptophyta</taxon>
        <taxon>Embryophyta</taxon>
        <taxon>Tracheophyta</taxon>
        <taxon>Spermatophyta</taxon>
        <taxon>Magnoliopsida</taxon>
        <taxon>eudicotyledons</taxon>
        <taxon>Gunneridae</taxon>
        <taxon>Pentapetalae</taxon>
        <taxon>asterids</taxon>
        <taxon>lamiids</taxon>
        <taxon>Solanales</taxon>
        <taxon>Solanaceae</taxon>
        <taxon>Solanoideae</taxon>
        <taxon>Capsiceae</taxon>
        <taxon>Capsicum</taxon>
    </lineage>
</organism>
<dbReference type="Gramene" id="PHT89634">
    <property type="protein sequence ID" value="PHT89634"/>
    <property type="gene ID" value="T459_04747"/>
</dbReference>
<reference evidence="1 2" key="2">
    <citation type="journal article" date="2017" name="Genome Biol.">
        <title>New reference genome sequences of hot pepper reveal the massive evolution of plant disease-resistance genes by retroduplication.</title>
        <authorList>
            <person name="Kim S."/>
            <person name="Park J."/>
            <person name="Yeom S.I."/>
            <person name="Kim Y.M."/>
            <person name="Seo E."/>
            <person name="Kim K.T."/>
            <person name="Kim M.S."/>
            <person name="Lee J.M."/>
            <person name="Cheong K."/>
            <person name="Shin H.S."/>
            <person name="Kim S.B."/>
            <person name="Han K."/>
            <person name="Lee J."/>
            <person name="Park M."/>
            <person name="Lee H.A."/>
            <person name="Lee H.Y."/>
            <person name="Lee Y."/>
            <person name="Oh S."/>
            <person name="Lee J.H."/>
            <person name="Choi E."/>
            <person name="Choi E."/>
            <person name="Lee S.E."/>
            <person name="Jeon J."/>
            <person name="Kim H."/>
            <person name="Choi G."/>
            <person name="Song H."/>
            <person name="Lee J."/>
            <person name="Lee S.C."/>
            <person name="Kwon J.K."/>
            <person name="Lee H.Y."/>
            <person name="Koo N."/>
            <person name="Hong Y."/>
            <person name="Kim R.W."/>
            <person name="Kang W.H."/>
            <person name="Huh J.H."/>
            <person name="Kang B.C."/>
            <person name="Yang T.J."/>
            <person name="Lee Y.H."/>
            <person name="Bennetzen J.L."/>
            <person name="Choi D."/>
        </authorList>
    </citation>
    <scope>NUCLEOTIDE SEQUENCE [LARGE SCALE GENOMIC DNA]</scope>
    <source>
        <strain evidence="2">cv. CM334</strain>
    </source>
</reference>
<keyword evidence="2" id="KW-1185">Reference proteome</keyword>
<dbReference type="EMBL" id="AYRZ02000002">
    <property type="protein sequence ID" value="PHT89634.1"/>
    <property type="molecule type" value="Genomic_DNA"/>
</dbReference>
<comment type="caution">
    <text evidence="1">The sequence shown here is derived from an EMBL/GenBank/DDBJ whole genome shotgun (WGS) entry which is preliminary data.</text>
</comment>
<protein>
    <submittedName>
        <fullName evidence="1">Uncharacterized protein</fullName>
    </submittedName>
</protein>
<evidence type="ECO:0000313" key="1">
    <source>
        <dbReference type="EMBL" id="PHT89634.1"/>
    </source>
</evidence>
<sequence>MISPTLYITPKLASILETSSGLLSPSPYLVNHKRRGSGEAFADRKLKGLEEVEQVDEKTDLNLKLNLEDEPVEEN</sequence>
<gene>
    <name evidence="1" type="ORF">T459_04747</name>
</gene>
<name>A0A2G3A5Y2_CAPAN</name>
<dbReference type="AlphaFoldDB" id="A0A2G3A5Y2"/>
<proteinExistence type="predicted"/>
<dbReference type="Proteomes" id="UP000222542">
    <property type="component" value="Unassembled WGS sequence"/>
</dbReference>
<accession>A0A2G3A5Y2</accession>
<evidence type="ECO:0000313" key="2">
    <source>
        <dbReference type="Proteomes" id="UP000222542"/>
    </source>
</evidence>
<reference evidence="1 2" key="1">
    <citation type="journal article" date="2014" name="Nat. Genet.">
        <title>Genome sequence of the hot pepper provides insights into the evolution of pungency in Capsicum species.</title>
        <authorList>
            <person name="Kim S."/>
            <person name="Park M."/>
            <person name="Yeom S.I."/>
            <person name="Kim Y.M."/>
            <person name="Lee J.M."/>
            <person name="Lee H.A."/>
            <person name="Seo E."/>
            <person name="Choi J."/>
            <person name="Cheong K."/>
            <person name="Kim K.T."/>
            <person name="Jung K."/>
            <person name="Lee G.W."/>
            <person name="Oh S.K."/>
            <person name="Bae C."/>
            <person name="Kim S.B."/>
            <person name="Lee H.Y."/>
            <person name="Kim S.Y."/>
            <person name="Kim M.S."/>
            <person name="Kang B.C."/>
            <person name="Jo Y.D."/>
            <person name="Yang H.B."/>
            <person name="Jeong H.J."/>
            <person name="Kang W.H."/>
            <person name="Kwon J.K."/>
            <person name="Shin C."/>
            <person name="Lim J.Y."/>
            <person name="Park J.H."/>
            <person name="Huh J.H."/>
            <person name="Kim J.S."/>
            <person name="Kim B.D."/>
            <person name="Cohen O."/>
            <person name="Paran I."/>
            <person name="Suh M.C."/>
            <person name="Lee S.B."/>
            <person name="Kim Y.K."/>
            <person name="Shin Y."/>
            <person name="Noh S.J."/>
            <person name="Park J."/>
            <person name="Seo Y.S."/>
            <person name="Kwon S.Y."/>
            <person name="Kim H.A."/>
            <person name="Park J.M."/>
            <person name="Kim H.J."/>
            <person name="Choi S.B."/>
            <person name="Bosland P.W."/>
            <person name="Reeves G."/>
            <person name="Jo S.H."/>
            <person name="Lee B.W."/>
            <person name="Cho H.T."/>
            <person name="Choi H.S."/>
            <person name="Lee M.S."/>
            <person name="Yu Y."/>
            <person name="Do Choi Y."/>
            <person name="Park B.S."/>
            <person name="van Deynze A."/>
            <person name="Ashrafi H."/>
            <person name="Hill T."/>
            <person name="Kim W.T."/>
            <person name="Pai H.S."/>
            <person name="Ahn H.K."/>
            <person name="Yeam I."/>
            <person name="Giovannoni J.J."/>
            <person name="Rose J.K."/>
            <person name="Sorensen I."/>
            <person name="Lee S.J."/>
            <person name="Kim R.W."/>
            <person name="Choi I.Y."/>
            <person name="Choi B.S."/>
            <person name="Lim J.S."/>
            <person name="Lee Y.H."/>
            <person name="Choi D."/>
        </authorList>
    </citation>
    <scope>NUCLEOTIDE SEQUENCE [LARGE SCALE GENOMIC DNA]</scope>
    <source>
        <strain evidence="2">cv. CM334</strain>
    </source>
</reference>